<dbReference type="InterPro" id="IPR001611">
    <property type="entry name" value="Leu-rich_rpt"/>
</dbReference>
<dbReference type="InterPro" id="IPR003690">
    <property type="entry name" value="MTERF"/>
</dbReference>
<dbReference type="FunFam" id="1.25.70.10:FF:000015">
    <property type="entry name" value="Mitochondrial transcription termination factor family protein"/>
    <property type="match status" value="1"/>
</dbReference>
<name>A0A484KQY9_9ASTE</name>
<evidence type="ECO:0000256" key="11">
    <source>
        <dbReference type="ARBA" id="ARBA00023136"/>
    </source>
</evidence>
<evidence type="ECO:0000313" key="15">
    <source>
        <dbReference type="EMBL" id="VFQ65567.1"/>
    </source>
</evidence>
<keyword evidence="3" id="KW-0805">Transcription regulation</keyword>
<dbReference type="InterPro" id="IPR038538">
    <property type="entry name" value="MTERF_sf"/>
</dbReference>
<dbReference type="InterPro" id="IPR000719">
    <property type="entry name" value="Prot_kinase_dom"/>
</dbReference>
<proteinExistence type="inferred from homology"/>
<evidence type="ECO:0000259" key="14">
    <source>
        <dbReference type="PROSITE" id="PS50011"/>
    </source>
</evidence>
<dbReference type="GO" id="GO:0005524">
    <property type="term" value="F:ATP binding"/>
    <property type="evidence" value="ECO:0007669"/>
    <property type="project" value="UniProtKB-KW"/>
</dbReference>
<dbReference type="Pfam" id="PF13855">
    <property type="entry name" value="LRR_8"/>
    <property type="match status" value="1"/>
</dbReference>
<keyword evidence="3" id="KW-0804">Transcription</keyword>
<dbReference type="GO" id="GO:0003676">
    <property type="term" value="F:nucleic acid binding"/>
    <property type="evidence" value="ECO:0007669"/>
    <property type="project" value="InterPro"/>
</dbReference>
<keyword evidence="11 13" id="KW-0472">Membrane</keyword>
<evidence type="ECO:0000313" key="16">
    <source>
        <dbReference type="Proteomes" id="UP000595140"/>
    </source>
</evidence>
<dbReference type="InterPro" id="IPR046959">
    <property type="entry name" value="PRK1-6/SRF4-like"/>
</dbReference>
<dbReference type="InterPro" id="IPR011009">
    <property type="entry name" value="Kinase-like_dom_sf"/>
</dbReference>
<feature type="domain" description="Protein kinase" evidence="14">
    <location>
        <begin position="425"/>
        <end position="709"/>
    </location>
</feature>
<evidence type="ECO:0000256" key="10">
    <source>
        <dbReference type="ARBA" id="ARBA00022989"/>
    </source>
</evidence>
<comment type="similarity">
    <text evidence="2">Belongs to the mTERF family.</text>
</comment>
<dbReference type="Gene3D" id="1.25.70.10">
    <property type="entry name" value="Transcription termination factor 3, mitochondrial"/>
    <property type="match status" value="1"/>
</dbReference>
<dbReference type="Gene3D" id="1.10.510.10">
    <property type="entry name" value="Transferase(Phosphotransferase) domain 1"/>
    <property type="match status" value="1"/>
</dbReference>
<keyword evidence="5 13" id="KW-0812">Transmembrane</keyword>
<keyword evidence="7" id="KW-0547">Nucleotide-binding</keyword>
<dbReference type="PANTHER" id="PTHR48007:SF64">
    <property type="entry name" value="POLLEN RECEPTOR-LIKE KINASE 1"/>
    <property type="match status" value="1"/>
</dbReference>
<evidence type="ECO:0000256" key="13">
    <source>
        <dbReference type="SAM" id="Phobius"/>
    </source>
</evidence>
<dbReference type="Pfam" id="PF08263">
    <property type="entry name" value="LRRNT_2"/>
    <property type="match status" value="1"/>
</dbReference>
<evidence type="ECO:0000256" key="2">
    <source>
        <dbReference type="ARBA" id="ARBA00007692"/>
    </source>
</evidence>
<keyword evidence="10 13" id="KW-1133">Transmembrane helix</keyword>
<keyword evidence="4" id="KW-0433">Leucine-rich repeat</keyword>
<accession>A0A484KQY9</accession>
<feature type="transmembrane region" description="Helical" evidence="13">
    <location>
        <begin position="320"/>
        <end position="342"/>
    </location>
</feature>
<dbReference type="EMBL" id="OOIL02000462">
    <property type="protein sequence ID" value="VFQ65567.1"/>
    <property type="molecule type" value="Genomic_DNA"/>
</dbReference>
<evidence type="ECO:0000256" key="4">
    <source>
        <dbReference type="ARBA" id="ARBA00022614"/>
    </source>
</evidence>
<evidence type="ECO:0000256" key="3">
    <source>
        <dbReference type="ARBA" id="ARBA00022472"/>
    </source>
</evidence>
<reference evidence="15 16" key="1">
    <citation type="submission" date="2018-04" db="EMBL/GenBank/DDBJ databases">
        <authorList>
            <person name="Vogel A."/>
        </authorList>
    </citation>
    <scope>NUCLEOTIDE SEQUENCE [LARGE SCALE GENOMIC DNA]</scope>
</reference>
<dbReference type="OrthoDB" id="637682at2759"/>
<dbReference type="Gene3D" id="3.80.10.10">
    <property type="entry name" value="Ribonuclease Inhibitor"/>
    <property type="match status" value="2"/>
</dbReference>
<dbReference type="PANTHER" id="PTHR48007">
    <property type="entry name" value="LEUCINE-RICH REPEAT RECEPTOR-LIKE PROTEIN KINASE PXC1"/>
    <property type="match status" value="1"/>
</dbReference>
<keyword evidence="16" id="KW-1185">Reference proteome</keyword>
<dbReference type="Pfam" id="PF07714">
    <property type="entry name" value="PK_Tyr_Ser-Thr"/>
    <property type="match status" value="1"/>
</dbReference>
<keyword evidence="6" id="KW-0677">Repeat</keyword>
<dbReference type="InterPro" id="IPR013210">
    <property type="entry name" value="LRR_N_plant-typ"/>
</dbReference>
<evidence type="ECO:0000256" key="12">
    <source>
        <dbReference type="SAM" id="MobiDB-lite"/>
    </source>
</evidence>
<organism evidence="15 16">
    <name type="scientific">Cuscuta campestris</name>
    <dbReference type="NCBI Taxonomy" id="132261"/>
    <lineage>
        <taxon>Eukaryota</taxon>
        <taxon>Viridiplantae</taxon>
        <taxon>Streptophyta</taxon>
        <taxon>Embryophyta</taxon>
        <taxon>Tracheophyta</taxon>
        <taxon>Spermatophyta</taxon>
        <taxon>Magnoliopsida</taxon>
        <taxon>eudicotyledons</taxon>
        <taxon>Gunneridae</taxon>
        <taxon>Pentapetalae</taxon>
        <taxon>asterids</taxon>
        <taxon>lamiids</taxon>
        <taxon>Solanales</taxon>
        <taxon>Convolvulaceae</taxon>
        <taxon>Cuscuteae</taxon>
        <taxon>Cuscuta</taxon>
        <taxon>Cuscuta subgen. Grammica</taxon>
        <taxon>Cuscuta sect. Cleistogrammica</taxon>
    </lineage>
</organism>
<dbReference type="SUPFAM" id="SSF56112">
    <property type="entry name" value="Protein kinase-like (PK-like)"/>
    <property type="match status" value="1"/>
</dbReference>
<dbReference type="Pfam" id="PF00560">
    <property type="entry name" value="LRR_1"/>
    <property type="match status" value="1"/>
</dbReference>
<evidence type="ECO:0000256" key="6">
    <source>
        <dbReference type="ARBA" id="ARBA00022737"/>
    </source>
</evidence>
<evidence type="ECO:0000256" key="9">
    <source>
        <dbReference type="ARBA" id="ARBA00022946"/>
    </source>
</evidence>
<dbReference type="InterPro" id="IPR032675">
    <property type="entry name" value="LRR_dom_sf"/>
</dbReference>
<dbReference type="SMART" id="SM00733">
    <property type="entry name" value="Mterf"/>
    <property type="match status" value="9"/>
</dbReference>
<evidence type="ECO:0000256" key="1">
    <source>
        <dbReference type="ARBA" id="ARBA00004370"/>
    </source>
</evidence>
<dbReference type="Gene3D" id="3.30.200.20">
    <property type="entry name" value="Phosphorylase Kinase, domain 1"/>
    <property type="match status" value="1"/>
</dbReference>
<dbReference type="SUPFAM" id="SSF52058">
    <property type="entry name" value="L domain-like"/>
    <property type="match status" value="1"/>
</dbReference>
<comment type="subcellular location">
    <subcellularLocation>
        <location evidence="1">Membrane</location>
    </subcellularLocation>
</comment>
<evidence type="ECO:0000256" key="5">
    <source>
        <dbReference type="ARBA" id="ARBA00022692"/>
    </source>
</evidence>
<protein>
    <recommendedName>
        <fullName evidence="14">Protein kinase domain-containing protein</fullName>
    </recommendedName>
</protein>
<dbReference type="GO" id="GO:0006353">
    <property type="term" value="P:DNA-templated transcription termination"/>
    <property type="evidence" value="ECO:0007669"/>
    <property type="project" value="UniProtKB-KW"/>
</dbReference>
<dbReference type="Pfam" id="PF02536">
    <property type="entry name" value="mTERF"/>
    <property type="match status" value="1"/>
</dbReference>
<sequence length="1329" mass="146657">MMMMGVHAAAPAAVHPGLRRQFPALPPPSYLSPSSCPFSLFIVVLIGSLLISSPPAAAAGGGGGSDPDSLAESSADALINFKNTLVAGPNGLTASRELASWDPATAPCSGNAENWRGVLCYNGDVWGLQLENFNLSGDIDVDSLTPLRFLRTLSFMNNAFEGLMPDWRKLGALKSLFLSNNRFSGEIPGNAFASMTSLKKVYLSNNNFAGRIPVSLATTPRLLELKLDNNGFTGTIPEFPPGLKLLNVSNNKLEGRIPRSLSVMDSSTFAGNKDLCGKPLEKACNPESPPAPTPQSAGPNSDEYPTRPTPPSSSSSLSRLLMLIAICLLALAVIILLIINVLRNRRNEEEPTLGRGGRAAAISSSFSPYSENLSVGGGASSPEIAISPAGNNAPVAKGGGGGVGKLTFVKGGERGQIFDLQDLLRASAEVLGSGNLGSSYKAVMMDGEAVVVKRFKHMNHVGREDFHEHMRRLGRLSHPNLLPLVAYYYRKEEKLLVVDHVPNGSLATHLYGNDSRLDWPTRLKIVKGVTRGLSYLHLELPSLVTPHGHLKSSNVLLDNSFNPLLMDYTLVPVLNCDQLQNILIVYKSPEYARQGRTTKKTDVWTLGILILESMTARFPANYLMQCPGYGSEFASWIDSISKGLHNDNGDETTVFDKEMGDTRGSRGEMRKLAEIGLACCQEDLDKRWDLKKALEEVEKSRRSMALNWLPNIISAAAPDSTRPINLLTRPYQLISAAAAAPDSTSAISPHRLISCYLCSTSPVCFSPNTRVYSRTVRRRNFKFGSIVPPRCSSSSSAEGKGEEEDKLGEARDALCDYLQQLGVSTEEAMEIAIAAPSYLQMLIESVQDLDELSLWNSWTDSASEAPPSQPSFRSKVFQMAKQKGDKGMLPYLESTGLTLSSATYLGRYLSSSHTLPDLIQKVKYLKETLFYHSDDEGIVGMNARRMMKHLSISIDDDVQKTLSFFEKIQARRGGLDLLGSKDSSFRYLIESFPRLLLLPLETTVEPVLQVLEDIGVAHGSKKRILLLFPPIIFYDVEKDIRPRLHSFVKIGAADKDFGQMLLKYPWILSASILQNYERILDFFNKKKVPVASVASAIKRWPLLLGCSVDKMKLMLDQFKDLGIVNKKLGKVIATSPQLLVQKPQDFLKVVQFLGDLGVDEDVLVKILVRCPEIFGSSIERTLERKLNFLNTIGISKSHFPRVIRKYPEFFICDVDGALLPRVRYLRRVGISKRDISFMVRKFSPLLGYSTGEVLRPKVEFLVNTMGRGINEVVEYPRYFSYSLEKRIKPRYLVLKGRNVDCSLKDMLGKNDEEFLSDFMGVERMLIPPS</sequence>
<dbReference type="GO" id="GO:0004672">
    <property type="term" value="F:protein kinase activity"/>
    <property type="evidence" value="ECO:0007669"/>
    <property type="project" value="InterPro"/>
</dbReference>
<keyword evidence="8" id="KW-0067">ATP-binding</keyword>
<dbReference type="GO" id="GO:0016020">
    <property type="term" value="C:membrane"/>
    <property type="evidence" value="ECO:0007669"/>
    <property type="project" value="UniProtKB-SubCell"/>
</dbReference>
<dbReference type="PROSITE" id="PS50011">
    <property type="entry name" value="PROTEIN_KINASE_DOM"/>
    <property type="match status" value="1"/>
</dbReference>
<evidence type="ECO:0000256" key="7">
    <source>
        <dbReference type="ARBA" id="ARBA00022741"/>
    </source>
</evidence>
<gene>
    <name evidence="15" type="ORF">CCAM_LOCUS7343</name>
</gene>
<keyword evidence="3" id="KW-0806">Transcription termination</keyword>
<feature type="region of interest" description="Disordered" evidence="12">
    <location>
        <begin position="280"/>
        <end position="312"/>
    </location>
</feature>
<keyword evidence="9" id="KW-0809">Transit peptide</keyword>
<dbReference type="Proteomes" id="UP000595140">
    <property type="component" value="Unassembled WGS sequence"/>
</dbReference>
<dbReference type="FunFam" id="3.30.200.20:FF:000307">
    <property type="entry name" value="pollen receptor-like kinase 1"/>
    <property type="match status" value="1"/>
</dbReference>
<evidence type="ECO:0000256" key="8">
    <source>
        <dbReference type="ARBA" id="ARBA00022840"/>
    </source>
</evidence>
<dbReference type="InterPro" id="IPR001245">
    <property type="entry name" value="Ser-Thr/Tyr_kinase_cat_dom"/>
</dbReference>